<dbReference type="Proteomes" id="UP001164746">
    <property type="component" value="Chromosome 7"/>
</dbReference>
<evidence type="ECO:0000313" key="1">
    <source>
        <dbReference type="EMBL" id="WAR10442.1"/>
    </source>
</evidence>
<dbReference type="EMBL" id="CP111018">
    <property type="protein sequence ID" value="WAR10442.1"/>
    <property type="molecule type" value="Genomic_DNA"/>
</dbReference>
<dbReference type="Gene3D" id="3.40.50.1110">
    <property type="entry name" value="SGNH hydrolase"/>
    <property type="match status" value="1"/>
</dbReference>
<organism evidence="1 2">
    <name type="scientific">Mya arenaria</name>
    <name type="common">Soft-shell clam</name>
    <dbReference type="NCBI Taxonomy" id="6604"/>
    <lineage>
        <taxon>Eukaryota</taxon>
        <taxon>Metazoa</taxon>
        <taxon>Spiralia</taxon>
        <taxon>Lophotrochozoa</taxon>
        <taxon>Mollusca</taxon>
        <taxon>Bivalvia</taxon>
        <taxon>Autobranchia</taxon>
        <taxon>Heteroconchia</taxon>
        <taxon>Euheterodonta</taxon>
        <taxon>Imparidentia</taxon>
        <taxon>Neoheterodontei</taxon>
        <taxon>Myida</taxon>
        <taxon>Myoidea</taxon>
        <taxon>Myidae</taxon>
        <taxon>Mya</taxon>
    </lineage>
</organism>
<keyword evidence="2" id="KW-1185">Reference proteome</keyword>
<proteinExistence type="predicted"/>
<name>A0ABY7EN35_MYAAR</name>
<reference evidence="1" key="1">
    <citation type="submission" date="2022-11" db="EMBL/GenBank/DDBJ databases">
        <title>Centuries of genome instability and evolution in soft-shell clam transmissible cancer (bioRxiv).</title>
        <authorList>
            <person name="Hart S.F.M."/>
            <person name="Yonemitsu M.A."/>
            <person name="Giersch R.M."/>
            <person name="Beal B.F."/>
            <person name="Arriagada G."/>
            <person name="Davis B.W."/>
            <person name="Ostrander E.A."/>
            <person name="Goff S.P."/>
            <person name="Metzger M.J."/>
        </authorList>
    </citation>
    <scope>NUCLEOTIDE SEQUENCE</scope>
    <source>
        <strain evidence="1">MELC-2E11</strain>
        <tissue evidence="1">Siphon/mantle</tissue>
    </source>
</reference>
<dbReference type="InterPro" id="IPR036514">
    <property type="entry name" value="SGNH_hydro_sf"/>
</dbReference>
<accession>A0ABY7EN35</accession>
<evidence type="ECO:0000313" key="2">
    <source>
        <dbReference type="Proteomes" id="UP001164746"/>
    </source>
</evidence>
<protein>
    <submittedName>
        <fullName evidence="1">Uncharacterized protein</fullName>
    </submittedName>
</protein>
<sequence length="111" mass="12885">MAFNERDLLESYLLSIRESNELIHVHIIVSSVIVTKNNFINARAELTNIKLQNVCKTHGWVYLNNGDTKKVYLYDTVHLNENGKSLFANKLLHTTREKQGIYQFHVRGVNQ</sequence>
<dbReference type="SUPFAM" id="SSF52266">
    <property type="entry name" value="SGNH hydrolase"/>
    <property type="match status" value="1"/>
</dbReference>
<gene>
    <name evidence="1" type="ORF">MAR_035518</name>
</gene>